<keyword evidence="2" id="KW-1185">Reference proteome</keyword>
<reference evidence="1" key="1">
    <citation type="submission" date="2021-04" db="EMBL/GenBank/DDBJ databases">
        <authorList>
            <person name="Tunstrom K."/>
        </authorList>
    </citation>
    <scope>NUCLEOTIDE SEQUENCE</scope>
</reference>
<comment type="caution">
    <text evidence="1">The sequence shown here is derived from an EMBL/GenBank/DDBJ whole genome shotgun (WGS) entry which is preliminary data.</text>
</comment>
<dbReference type="OrthoDB" id="7116894at2759"/>
<dbReference type="Proteomes" id="UP000691718">
    <property type="component" value="Unassembled WGS sequence"/>
</dbReference>
<dbReference type="EMBL" id="CAJQZP010001037">
    <property type="protein sequence ID" value="CAG5011420.1"/>
    <property type="molecule type" value="Genomic_DNA"/>
</dbReference>
<accession>A0A8S3X9R9</accession>
<dbReference type="AlphaFoldDB" id="A0A8S3X9R9"/>
<gene>
    <name evidence="1" type="ORF">PAPOLLO_LOCUS15588</name>
</gene>
<sequence length="185" mass="21990">MCARFMKVSIFILICAGLTFGLKVIFERTRITYLNEEYIQCAFLNVSRYERKGDYYINLEFISKYPFSKNVMIHLLFFEFVSYKYERSFIEFHYNLCDFLMDPLIGAEFKKQGLECPIIPGKLYSYKNFTVHLDDFPNVFPFEKGLIKIEIRLTDSNKTHIAEAFLHLSFKNKNKGTKRNLTMKL</sequence>
<proteinExistence type="predicted"/>
<evidence type="ECO:0000313" key="2">
    <source>
        <dbReference type="Proteomes" id="UP000691718"/>
    </source>
</evidence>
<name>A0A8S3X9R9_PARAO</name>
<evidence type="ECO:0000313" key="1">
    <source>
        <dbReference type="EMBL" id="CAG5011420.1"/>
    </source>
</evidence>
<organism evidence="1 2">
    <name type="scientific">Parnassius apollo</name>
    <name type="common">Apollo butterfly</name>
    <name type="synonym">Papilio apollo</name>
    <dbReference type="NCBI Taxonomy" id="110799"/>
    <lineage>
        <taxon>Eukaryota</taxon>
        <taxon>Metazoa</taxon>
        <taxon>Ecdysozoa</taxon>
        <taxon>Arthropoda</taxon>
        <taxon>Hexapoda</taxon>
        <taxon>Insecta</taxon>
        <taxon>Pterygota</taxon>
        <taxon>Neoptera</taxon>
        <taxon>Endopterygota</taxon>
        <taxon>Lepidoptera</taxon>
        <taxon>Glossata</taxon>
        <taxon>Ditrysia</taxon>
        <taxon>Papilionoidea</taxon>
        <taxon>Papilionidae</taxon>
        <taxon>Parnassiinae</taxon>
        <taxon>Parnassini</taxon>
        <taxon>Parnassius</taxon>
        <taxon>Parnassius</taxon>
    </lineage>
</organism>
<protein>
    <submittedName>
        <fullName evidence="1">(apollo) hypothetical protein</fullName>
    </submittedName>
</protein>